<proteinExistence type="predicted"/>
<sequence length="59" mass="6271">MRGRDDFYLAVLAAIAASLTRKQQARQASPIAPFSPRKHSSYNGGQYGEACLNAMVGAG</sequence>
<evidence type="ECO:0000313" key="2">
    <source>
        <dbReference type="Proteomes" id="UP000184096"/>
    </source>
</evidence>
<dbReference type="AlphaFoldDB" id="A0A1M7TRT5"/>
<reference evidence="2" key="1">
    <citation type="submission" date="2016-11" db="EMBL/GenBank/DDBJ databases">
        <authorList>
            <person name="Varghese N."/>
            <person name="Submissions S."/>
        </authorList>
    </citation>
    <scope>NUCLEOTIDE SEQUENCE [LARGE SCALE GENOMIC DNA]</scope>
    <source>
        <strain evidence="2">GAS401</strain>
    </source>
</reference>
<protein>
    <submittedName>
        <fullName evidence="1">Uncharacterized protein</fullName>
    </submittedName>
</protein>
<dbReference type="EMBL" id="LT670849">
    <property type="protein sequence ID" value="SHN73441.1"/>
    <property type="molecule type" value="Genomic_DNA"/>
</dbReference>
<gene>
    <name evidence="1" type="ORF">SAMN05444170_2477</name>
</gene>
<name>A0A1M7TRT5_9BRAD</name>
<keyword evidence="2" id="KW-1185">Reference proteome</keyword>
<accession>A0A1M7TRT5</accession>
<evidence type="ECO:0000313" key="1">
    <source>
        <dbReference type="EMBL" id="SHN73441.1"/>
    </source>
</evidence>
<organism evidence="1 2">
    <name type="scientific">Bradyrhizobium erythrophlei</name>
    <dbReference type="NCBI Taxonomy" id="1437360"/>
    <lineage>
        <taxon>Bacteria</taxon>
        <taxon>Pseudomonadati</taxon>
        <taxon>Pseudomonadota</taxon>
        <taxon>Alphaproteobacteria</taxon>
        <taxon>Hyphomicrobiales</taxon>
        <taxon>Nitrobacteraceae</taxon>
        <taxon>Bradyrhizobium</taxon>
    </lineage>
</organism>
<dbReference type="Proteomes" id="UP000184096">
    <property type="component" value="Chromosome I"/>
</dbReference>